<keyword evidence="3" id="KW-1185">Reference proteome</keyword>
<feature type="region of interest" description="Disordered" evidence="1">
    <location>
        <begin position="125"/>
        <end position="162"/>
    </location>
</feature>
<name>A0ABY6FZ78_9MICO</name>
<feature type="compositionally biased region" description="Basic and acidic residues" evidence="1">
    <location>
        <begin position="126"/>
        <end position="141"/>
    </location>
</feature>
<gene>
    <name evidence="2" type="ORF">BRM3_11570</name>
</gene>
<proteinExistence type="predicted"/>
<accession>A0ABY6FZ78</accession>
<dbReference type="EMBL" id="CP107020">
    <property type="protein sequence ID" value="UYG16244.1"/>
    <property type="molecule type" value="Genomic_DNA"/>
</dbReference>
<evidence type="ECO:0000256" key="1">
    <source>
        <dbReference type="SAM" id="MobiDB-lite"/>
    </source>
</evidence>
<evidence type="ECO:0000313" key="2">
    <source>
        <dbReference type="EMBL" id="UYG16244.1"/>
    </source>
</evidence>
<sequence length="162" mass="18319">MSMTQPPAFDGFLAFGDESGSDRRLDPDAYILAAAVIDPEHVEDVREMARVLKRPGARKAHWRDDSNKQHDAVIATISQMPIEGVIVVRRGSSDEVPERRRRKCMEPFLTSVEDYGCNWLMLESRGPADDKRDRDLLDTMRAKHQSGGLRLNHKPGPEEPLL</sequence>
<dbReference type="Proteomes" id="UP001164305">
    <property type="component" value="Chromosome"/>
</dbReference>
<evidence type="ECO:0008006" key="4">
    <source>
        <dbReference type="Google" id="ProtNLM"/>
    </source>
</evidence>
<protein>
    <recommendedName>
        <fullName evidence="4">DUF3800 domain-containing protein</fullName>
    </recommendedName>
</protein>
<dbReference type="RefSeq" id="WP_263593457.1">
    <property type="nucleotide sequence ID" value="NZ_CP107020.1"/>
</dbReference>
<organism evidence="2 3">
    <name type="scientific">Brachybacterium huguangmaarense</name>
    <dbReference type="NCBI Taxonomy" id="1652028"/>
    <lineage>
        <taxon>Bacteria</taxon>
        <taxon>Bacillati</taxon>
        <taxon>Actinomycetota</taxon>
        <taxon>Actinomycetes</taxon>
        <taxon>Micrococcales</taxon>
        <taxon>Dermabacteraceae</taxon>
        <taxon>Brachybacterium</taxon>
    </lineage>
</organism>
<evidence type="ECO:0000313" key="3">
    <source>
        <dbReference type="Proteomes" id="UP001164305"/>
    </source>
</evidence>
<reference evidence="2" key="1">
    <citation type="submission" date="2022-10" db="EMBL/GenBank/DDBJ databases">
        <title>Whole-Genome Sequencing of Brachybacterium huguangmaarense BRM-3, Isolated from Betula schmidtii.</title>
        <authorList>
            <person name="Haam D."/>
        </authorList>
    </citation>
    <scope>NUCLEOTIDE SEQUENCE</scope>
    <source>
        <strain evidence="2">BRM-3</strain>
    </source>
</reference>